<dbReference type="SUPFAM" id="SSF49464">
    <property type="entry name" value="Carboxypeptidase regulatory domain-like"/>
    <property type="match status" value="1"/>
</dbReference>
<organism evidence="9 10">
    <name type="scientific">Mangrovibacterium diazotrophicum</name>
    <dbReference type="NCBI Taxonomy" id="1261403"/>
    <lineage>
        <taxon>Bacteria</taxon>
        <taxon>Pseudomonadati</taxon>
        <taxon>Bacteroidota</taxon>
        <taxon>Bacteroidia</taxon>
        <taxon>Marinilabiliales</taxon>
        <taxon>Prolixibacteraceae</taxon>
        <taxon>Mangrovibacterium</taxon>
    </lineage>
</organism>
<comment type="subcellular location">
    <subcellularLocation>
        <location evidence="1 7">Cell outer membrane</location>
        <topology evidence="1 7">Multi-pass membrane protein</topology>
    </subcellularLocation>
</comment>
<evidence type="ECO:0000256" key="4">
    <source>
        <dbReference type="ARBA" id="ARBA00022692"/>
    </source>
</evidence>
<keyword evidence="3 7" id="KW-1134">Transmembrane beta strand</keyword>
<keyword evidence="4 7" id="KW-0812">Transmembrane</keyword>
<proteinExistence type="inferred from homology"/>
<evidence type="ECO:0000259" key="8">
    <source>
        <dbReference type="Pfam" id="PF07715"/>
    </source>
</evidence>
<dbReference type="SUPFAM" id="SSF56935">
    <property type="entry name" value="Porins"/>
    <property type="match status" value="1"/>
</dbReference>
<evidence type="ECO:0000313" key="10">
    <source>
        <dbReference type="Proteomes" id="UP000283387"/>
    </source>
</evidence>
<dbReference type="InterPro" id="IPR012910">
    <property type="entry name" value="Plug_dom"/>
</dbReference>
<keyword evidence="5 7" id="KW-0472">Membrane</keyword>
<comment type="caution">
    <text evidence="9">The sequence shown here is derived from an EMBL/GenBank/DDBJ whole genome shotgun (WGS) entry which is preliminary data.</text>
</comment>
<dbReference type="GO" id="GO:0009279">
    <property type="term" value="C:cell outer membrane"/>
    <property type="evidence" value="ECO:0007669"/>
    <property type="project" value="UniProtKB-SubCell"/>
</dbReference>
<dbReference type="Proteomes" id="UP000283387">
    <property type="component" value="Unassembled WGS sequence"/>
</dbReference>
<name>A0A419W681_9BACT</name>
<dbReference type="AlphaFoldDB" id="A0A419W681"/>
<reference evidence="9 10" key="1">
    <citation type="submission" date="2018-09" db="EMBL/GenBank/DDBJ databases">
        <title>Genomic Encyclopedia of Archaeal and Bacterial Type Strains, Phase II (KMG-II): from individual species to whole genera.</title>
        <authorList>
            <person name="Goeker M."/>
        </authorList>
    </citation>
    <scope>NUCLEOTIDE SEQUENCE [LARGE SCALE GENOMIC DNA]</scope>
    <source>
        <strain evidence="9 10">DSM 27148</strain>
    </source>
</reference>
<evidence type="ECO:0000256" key="1">
    <source>
        <dbReference type="ARBA" id="ARBA00004571"/>
    </source>
</evidence>
<dbReference type="InterPro" id="IPR039426">
    <property type="entry name" value="TonB-dep_rcpt-like"/>
</dbReference>
<dbReference type="InterPro" id="IPR036942">
    <property type="entry name" value="Beta-barrel_TonB_sf"/>
</dbReference>
<dbReference type="PROSITE" id="PS52016">
    <property type="entry name" value="TONB_DEPENDENT_REC_3"/>
    <property type="match status" value="1"/>
</dbReference>
<dbReference type="Pfam" id="PF07715">
    <property type="entry name" value="Plug"/>
    <property type="match status" value="1"/>
</dbReference>
<protein>
    <submittedName>
        <fullName evidence="9">TonB-linked SusC/RagA family outer membrane protein</fullName>
    </submittedName>
</protein>
<dbReference type="InterPro" id="IPR037066">
    <property type="entry name" value="Plug_dom_sf"/>
</dbReference>
<dbReference type="Pfam" id="PF13620">
    <property type="entry name" value="CarboxypepD_reg"/>
    <property type="match status" value="1"/>
</dbReference>
<dbReference type="InterPro" id="IPR023997">
    <property type="entry name" value="TonB-dep_OMP_SusC/RagA_CS"/>
</dbReference>
<evidence type="ECO:0000313" key="9">
    <source>
        <dbReference type="EMBL" id="RKD90956.1"/>
    </source>
</evidence>
<dbReference type="NCBIfam" id="TIGR04056">
    <property type="entry name" value="OMP_RagA_SusC"/>
    <property type="match status" value="1"/>
</dbReference>
<accession>A0A419W681</accession>
<keyword evidence="10" id="KW-1185">Reference proteome</keyword>
<evidence type="ECO:0000256" key="6">
    <source>
        <dbReference type="ARBA" id="ARBA00023237"/>
    </source>
</evidence>
<evidence type="ECO:0000256" key="2">
    <source>
        <dbReference type="ARBA" id="ARBA00022448"/>
    </source>
</evidence>
<dbReference type="InterPro" id="IPR023996">
    <property type="entry name" value="TonB-dep_OMP_SusC/RagA"/>
</dbReference>
<gene>
    <name evidence="9" type="ORF">BC643_1303</name>
</gene>
<dbReference type="Gene3D" id="2.40.170.20">
    <property type="entry name" value="TonB-dependent receptor, beta-barrel domain"/>
    <property type="match status" value="1"/>
</dbReference>
<dbReference type="InterPro" id="IPR008969">
    <property type="entry name" value="CarboxyPept-like_regulatory"/>
</dbReference>
<evidence type="ECO:0000256" key="3">
    <source>
        <dbReference type="ARBA" id="ARBA00022452"/>
    </source>
</evidence>
<feature type="domain" description="TonB-dependent receptor plug" evidence="8">
    <location>
        <begin position="139"/>
        <end position="240"/>
    </location>
</feature>
<keyword evidence="6 7" id="KW-0998">Cell outer membrane</keyword>
<dbReference type="Gene3D" id="2.170.130.10">
    <property type="entry name" value="TonB-dependent receptor, plug domain"/>
    <property type="match status" value="1"/>
</dbReference>
<comment type="similarity">
    <text evidence="7">Belongs to the TonB-dependent receptor family.</text>
</comment>
<dbReference type="Gene3D" id="2.60.40.1120">
    <property type="entry name" value="Carboxypeptidase-like, regulatory domain"/>
    <property type="match status" value="1"/>
</dbReference>
<dbReference type="EMBL" id="RAPN01000001">
    <property type="protein sequence ID" value="RKD90956.1"/>
    <property type="molecule type" value="Genomic_DNA"/>
</dbReference>
<dbReference type="NCBIfam" id="TIGR04057">
    <property type="entry name" value="SusC_RagA_signa"/>
    <property type="match status" value="1"/>
</dbReference>
<sequence>MDKVLNMRQYRIALTILFLLLVCGLSAQNISVKGKVTSSDKIGISAAVVTISGTEGVVQTNENGEFEVEVVDPEGTLTVSAEGFYEVSQPLLGRTEVFVVMVDLAKPKYNEDLVFPFRNLTSGTQTSAAKNLASKDFDQVHTIENALQGEISGLRVTNKSGMPGEGAYLNLRGIRSMVSKNMPLILVNGVPYMPDTEESPIIGGYSRGMLAGLNVSDIQNITVLKGAEASIYGSMAANGVILIETNGASATDKLETQISLNSQFGVNWNDRRLPVMNGDEYKSYLTDIGLTYYDNMADLISNFPFLVDDPEYYYNYLYNNKTDWQDEIYAPSMVSNNVLRVEGGDAVAKYDVALGYMTEGGVVDGTKRNRYNTQINTSINVNRKLELVASIGLAYMQADLQEQGMIEETNPVLVAYSKLPMLSPYKKDPDGSILADYDVYRYGVSNPVAIVNTLTAEDRQHNVNLRFGANYKLTSDLLLSGTFGLYYNYDQENIFIPGRSSATIVAMNNGLAENTVRSGVGEVKNLYYNVNANYKKILSNGNLFNAYGGIQMLTSKKEYDAGSGYNTANDFYQTLDFVESGTTQFYGYIDEWNWMNMYAHGDYTMNNLLRASVNVALDGTSSSGVDASRLGVFPSAGLTFMAKNLTSLENSSFVNKLNLRVEYGLTGNSRFSSNYGKNYYESTPFLVLSGIVRSSIPNTNLKWETTKQLDLGADISLLDNRLDLGIGYFNAKSSDVLFAKPISSVLGSSTYYDNVAEISNSGIELELSAALLKTKDFEWIIGGNISTLNNEVKSLGGTTSTTMELPDGAELITAVGENPYSFYGYKAVGVFASQAEASAANLKDWRGESYEAGDVHYQDVNNDGQISDEDKQILGSATPDFFGGFNTYVRYKNISLSAEFTYTSGNEAYNGTRRSIEALDSFNNQSRAAVNRWQLDGQQTDIPKAVYGDPMNNNAFSSRWIEDASYVKLKYVTLAYEFDKAVLNFFRSGKIYVTGENLFTWTNYLGLDPEFAYSYDDALQGVDYSKVVLPRTVKFGFNLKF</sequence>
<keyword evidence="2 7" id="KW-0813">Transport</keyword>
<evidence type="ECO:0000256" key="7">
    <source>
        <dbReference type="PROSITE-ProRule" id="PRU01360"/>
    </source>
</evidence>
<evidence type="ECO:0000256" key="5">
    <source>
        <dbReference type="ARBA" id="ARBA00023136"/>
    </source>
</evidence>